<dbReference type="GO" id="GO:0055129">
    <property type="term" value="P:L-proline biosynthetic process"/>
    <property type="evidence" value="ECO:0007669"/>
    <property type="project" value="TreeGrafter"/>
</dbReference>
<dbReference type="Gene3D" id="3.40.50.720">
    <property type="entry name" value="NAD(P)-binding Rossmann-like Domain"/>
    <property type="match status" value="1"/>
</dbReference>
<dbReference type="PANTHER" id="PTHR11645:SF13">
    <property type="entry name" value="PYRROLINE-5-CARBOXYLATE REDUCTASE CATALYTIC N-TERMINAL DOMAIN-CONTAINING PROTEIN"/>
    <property type="match status" value="1"/>
</dbReference>
<gene>
    <name evidence="3" type="ORF">GGQ54_002431</name>
</gene>
<evidence type="ECO:0000259" key="2">
    <source>
        <dbReference type="Pfam" id="PF03807"/>
    </source>
</evidence>
<evidence type="ECO:0000256" key="1">
    <source>
        <dbReference type="ARBA" id="ARBA00005525"/>
    </source>
</evidence>
<organism evidence="3 4">
    <name type="scientific">Naumannella cuiyingiana</name>
    <dbReference type="NCBI Taxonomy" id="1347891"/>
    <lineage>
        <taxon>Bacteria</taxon>
        <taxon>Bacillati</taxon>
        <taxon>Actinomycetota</taxon>
        <taxon>Actinomycetes</taxon>
        <taxon>Propionibacteriales</taxon>
        <taxon>Propionibacteriaceae</taxon>
        <taxon>Naumannella</taxon>
    </lineage>
</organism>
<protein>
    <submittedName>
        <fullName evidence="3">Pyrroline-5-carboxylate reductase</fullName>
        <ecNumber evidence="3">1.5.1.2</ecNumber>
    </submittedName>
</protein>
<evidence type="ECO:0000313" key="4">
    <source>
        <dbReference type="Proteomes" id="UP000527616"/>
    </source>
</evidence>
<feature type="domain" description="Pyrroline-5-carboxylate reductase catalytic N-terminal" evidence="2">
    <location>
        <begin position="7"/>
        <end position="101"/>
    </location>
</feature>
<dbReference type="SUPFAM" id="SSF51735">
    <property type="entry name" value="NAD(P)-binding Rossmann-fold domains"/>
    <property type="match status" value="1"/>
</dbReference>
<comment type="caution">
    <text evidence="3">The sequence shown here is derived from an EMBL/GenBank/DDBJ whole genome shotgun (WGS) entry which is preliminary data.</text>
</comment>
<accession>A0A7Z0ILS5</accession>
<dbReference type="GO" id="GO:0004735">
    <property type="term" value="F:pyrroline-5-carboxylate reductase activity"/>
    <property type="evidence" value="ECO:0007669"/>
    <property type="project" value="UniProtKB-EC"/>
</dbReference>
<proteinExistence type="inferred from homology"/>
<dbReference type="Pfam" id="PF03807">
    <property type="entry name" value="F420_oxidored"/>
    <property type="match status" value="1"/>
</dbReference>
<comment type="similarity">
    <text evidence="1">Belongs to the pyrroline-5-carboxylate reductase family.</text>
</comment>
<reference evidence="3 4" key="1">
    <citation type="submission" date="2020-07" db="EMBL/GenBank/DDBJ databases">
        <title>Sequencing the genomes of 1000 actinobacteria strains.</title>
        <authorList>
            <person name="Klenk H.-P."/>
        </authorList>
    </citation>
    <scope>NUCLEOTIDE SEQUENCE [LARGE SCALE GENOMIC DNA]</scope>
    <source>
        <strain evidence="3 4">DSM 103164</strain>
    </source>
</reference>
<name>A0A7Z0ILS5_9ACTN</name>
<keyword evidence="3" id="KW-0560">Oxidoreductase</keyword>
<sequence length="260" mass="26642">MSTQPTLGIIGVGELAAAIVDGLALDPEREAPTIVLSPRGAATARALAERHPAVIEIADDNAEVASRAGTLLLAVRPDDLAAALRDVDVPAGTLVISAVAGVDHGRLREQLGANPTIVRAIPMPAVRQRAGVTPIHPPDPAAAALFDRLGGTLAVTEQPAFDALAAITGTVSATLAVLAAIADWAGRQPGLDPSAADAFLRGIVTGVAGELHTDEPLAAVAGGHETRGGLNEQLRTDWFDDANRAALDAALDRLLRRIRG</sequence>
<keyword evidence="4" id="KW-1185">Reference proteome</keyword>
<dbReference type="InterPro" id="IPR036291">
    <property type="entry name" value="NAD(P)-bd_dom_sf"/>
</dbReference>
<evidence type="ECO:0000313" key="3">
    <source>
        <dbReference type="EMBL" id="NYI71871.1"/>
    </source>
</evidence>
<dbReference type="RefSeq" id="WP_179445638.1">
    <property type="nucleotide sequence ID" value="NZ_JACBZS010000001.1"/>
</dbReference>
<dbReference type="EC" id="1.5.1.2" evidence="3"/>
<dbReference type="Proteomes" id="UP000527616">
    <property type="component" value="Unassembled WGS sequence"/>
</dbReference>
<dbReference type="InterPro" id="IPR028939">
    <property type="entry name" value="P5C_Rdtase_cat_N"/>
</dbReference>
<dbReference type="AlphaFoldDB" id="A0A7Z0ILS5"/>
<dbReference type="EMBL" id="JACBZS010000001">
    <property type="protein sequence ID" value="NYI71871.1"/>
    <property type="molecule type" value="Genomic_DNA"/>
</dbReference>
<dbReference type="PANTHER" id="PTHR11645">
    <property type="entry name" value="PYRROLINE-5-CARBOXYLATE REDUCTASE"/>
    <property type="match status" value="1"/>
</dbReference>